<dbReference type="Gene3D" id="3.30.70.1440">
    <property type="entry name" value="Multidrug efflux transporter AcrB pore domain"/>
    <property type="match status" value="1"/>
</dbReference>
<feature type="transmembrane region" description="Helical" evidence="1">
    <location>
        <begin position="12"/>
        <end position="32"/>
    </location>
</feature>
<sequence>MRLLRALITNHPLANIAFVVVMLLGLLAYLQMPRERDPEINFNWVNVTTVLPGASAEDVERLVTNPLEDAIKGVADIRFVSSSSRENVSSLLIRFGELDERTFDKRINDLRREIQNKASTELPEQAQTPRILEISTSNGFPTAIMRLTGAADDEVLRREGRRLRSQLERLRGVDQVFASGLRDPEIRVEPDAAALAARGLTAADVADALRGFWRDTAAGTLATQQGVWTIAVAGITLDPERLARLEVAAAGRPGARARLGEVARVEWARAKPAQLASMDGQPAISLAVTKKARVNTLQLLDDLRAFIARENAVLAAQGLQLTLTDDQTIPTREAIGVMESNALVGVLLVLAICWLFLGWRIGLLVALGIPFALLGTFALLGALGYTVNISILLGVVIALGMLVDDAVVVVEAIYYRLERGQQALQASLDGIAEVWKPVLASVATTLAAFLPLMLLPGIVGKFMFIIPFVVTLALLISLLEAFWMMPVHVSMLDVRLDRPSRVQAWRNRFNRAVRLRYGQLLAYTLRRPWLFLAAGAAIIAGAGALVATGIVRVQFFAFDPIRAFYVNVDMPASASLEETLAETERVEQLVRRHLRGVGPAEDGHEARAVTSTAGLKFTQTEPVYGDAYGQVFVSLNPRAPGAREVQEVVEAMRAEIESLPGPGRKSFTLLSGGPPAGKPINVKVRGDEWAQIEAAAAALKGVIAALPGARDVQDDSLPGRPMLRLELKPEALRELGLSAAQVTRLVRLAVDGEVVAFTREGGDKIELRVRQRLPEARPADPAALLATPVALPGGGVTQLGTLVQAQVEPTRGFIRHHNLRRAITVEADLDKAVLDTAEANRRIRAAWETLRLQHPGVDLDFSGELEDIEESLSAMQRLFLLGVGLIYLILAAQFRSYFQPLMILVTVPLAFAGVAVGLAITRNPLSLYTLYGVIALTGIAVNAAIVLIDAVNERLRSGMGLMHATLYAARRRVVPIIITSTTTIGGLVSLAFGFGGHSLLWGPVASAIVWGLLVSTVLTLFVVPLLVVVTMRRAANPQGRAAGAPT</sequence>
<dbReference type="InterPro" id="IPR001036">
    <property type="entry name" value="Acrflvin-R"/>
</dbReference>
<organism evidence="2 3">
    <name type="scientific">Tepidimonas sediminis</name>
    <dbReference type="NCBI Taxonomy" id="2588941"/>
    <lineage>
        <taxon>Bacteria</taxon>
        <taxon>Pseudomonadati</taxon>
        <taxon>Pseudomonadota</taxon>
        <taxon>Betaproteobacteria</taxon>
        <taxon>Burkholderiales</taxon>
        <taxon>Tepidimonas</taxon>
    </lineage>
</organism>
<dbReference type="Gene3D" id="3.30.70.1320">
    <property type="entry name" value="Multidrug efflux transporter AcrB pore domain like"/>
    <property type="match status" value="1"/>
</dbReference>
<keyword evidence="1" id="KW-0472">Membrane</keyword>
<dbReference type="GO" id="GO:0042910">
    <property type="term" value="F:xenobiotic transmembrane transporter activity"/>
    <property type="evidence" value="ECO:0007669"/>
    <property type="project" value="TreeGrafter"/>
</dbReference>
<feature type="transmembrane region" description="Helical" evidence="1">
    <location>
        <begin position="340"/>
        <end position="357"/>
    </location>
</feature>
<dbReference type="Gene3D" id="3.30.2090.10">
    <property type="entry name" value="Multidrug efflux transporter AcrB TolC docking domain, DN and DC subdomains"/>
    <property type="match status" value="2"/>
</dbReference>
<feature type="transmembrane region" description="Helical" evidence="1">
    <location>
        <begin position="364"/>
        <end position="385"/>
    </location>
</feature>
<evidence type="ECO:0000313" key="2">
    <source>
        <dbReference type="EMBL" id="TSE26471.1"/>
    </source>
</evidence>
<feature type="transmembrane region" description="Helical" evidence="1">
    <location>
        <begin position="973"/>
        <end position="995"/>
    </location>
</feature>
<evidence type="ECO:0000256" key="1">
    <source>
        <dbReference type="SAM" id="Phobius"/>
    </source>
</evidence>
<protein>
    <submittedName>
        <fullName evidence="2">Multidrug resistance protein MdtC</fullName>
    </submittedName>
</protein>
<dbReference type="PANTHER" id="PTHR32063:SF33">
    <property type="entry name" value="RND SUPERFAMILY EFFLUX PUMP PERMEASE COMPONENT"/>
    <property type="match status" value="1"/>
</dbReference>
<comment type="caution">
    <text evidence="2">The sequence shown here is derived from an EMBL/GenBank/DDBJ whole genome shotgun (WGS) entry which is preliminary data.</text>
</comment>
<feature type="transmembrane region" description="Helical" evidence="1">
    <location>
        <begin position="438"/>
        <end position="458"/>
    </location>
</feature>
<feature type="transmembrane region" description="Helical" evidence="1">
    <location>
        <begin position="391"/>
        <end position="417"/>
    </location>
</feature>
<accession>A0A554WSC9</accession>
<evidence type="ECO:0000313" key="3">
    <source>
        <dbReference type="Proteomes" id="UP000320225"/>
    </source>
</evidence>
<dbReference type="PRINTS" id="PR00702">
    <property type="entry name" value="ACRIFLAVINRP"/>
</dbReference>
<dbReference type="AlphaFoldDB" id="A0A554WSC9"/>
<keyword evidence="1" id="KW-1133">Transmembrane helix</keyword>
<feature type="transmembrane region" description="Helical" evidence="1">
    <location>
        <begin position="901"/>
        <end position="921"/>
    </location>
</feature>
<dbReference type="Gene3D" id="1.20.1640.10">
    <property type="entry name" value="Multidrug efflux transporter AcrB transmembrane domain"/>
    <property type="match status" value="2"/>
</dbReference>
<dbReference type="EMBL" id="VJND01000003">
    <property type="protein sequence ID" value="TSE26471.1"/>
    <property type="molecule type" value="Genomic_DNA"/>
</dbReference>
<reference evidence="2 3" key="1">
    <citation type="submission" date="2019-07" db="EMBL/GenBank/DDBJ databases">
        <title>Tepidimonas sediminis YIM 72259 draft genome.</title>
        <authorList>
            <person name="Da Costa M.S."/>
            <person name="Froufe H.J.C."/>
            <person name="Egas C."/>
            <person name="Albuquerque L."/>
        </authorList>
    </citation>
    <scope>NUCLEOTIDE SEQUENCE [LARGE SCALE GENOMIC DNA]</scope>
    <source>
        <strain evidence="2 3">YIM 72259</strain>
    </source>
</reference>
<proteinExistence type="predicted"/>
<dbReference type="PANTHER" id="PTHR32063">
    <property type="match status" value="1"/>
</dbReference>
<keyword evidence="1" id="KW-0812">Transmembrane</keyword>
<feature type="transmembrane region" description="Helical" evidence="1">
    <location>
        <begin position="1007"/>
        <end position="1030"/>
    </location>
</feature>
<dbReference type="SUPFAM" id="SSF82866">
    <property type="entry name" value="Multidrug efflux transporter AcrB transmembrane domain"/>
    <property type="match status" value="2"/>
</dbReference>
<dbReference type="GO" id="GO:0005886">
    <property type="term" value="C:plasma membrane"/>
    <property type="evidence" value="ECO:0007669"/>
    <property type="project" value="TreeGrafter"/>
</dbReference>
<dbReference type="OrthoDB" id="9798415at2"/>
<dbReference type="Gene3D" id="3.30.70.1430">
    <property type="entry name" value="Multidrug efflux transporter AcrB pore domain"/>
    <property type="match status" value="2"/>
</dbReference>
<name>A0A554WSC9_9BURK</name>
<feature type="transmembrane region" description="Helical" evidence="1">
    <location>
        <begin position="874"/>
        <end position="894"/>
    </location>
</feature>
<keyword evidence="3" id="KW-1185">Reference proteome</keyword>
<dbReference type="Proteomes" id="UP000320225">
    <property type="component" value="Unassembled WGS sequence"/>
</dbReference>
<dbReference type="SUPFAM" id="SSF82693">
    <property type="entry name" value="Multidrug efflux transporter AcrB pore domain, PN1, PN2, PC1 and PC2 subdomains"/>
    <property type="match status" value="3"/>
</dbReference>
<feature type="transmembrane region" description="Helical" evidence="1">
    <location>
        <begin position="529"/>
        <end position="551"/>
    </location>
</feature>
<dbReference type="RefSeq" id="WP_143893802.1">
    <property type="nucleotide sequence ID" value="NZ_VJND01000003.1"/>
</dbReference>
<dbReference type="InterPro" id="IPR027463">
    <property type="entry name" value="AcrB_DN_DC_subdom"/>
</dbReference>
<gene>
    <name evidence="2" type="primary">mdtC</name>
    <name evidence="2" type="ORF">Tsedi_00771</name>
</gene>
<feature type="transmembrane region" description="Helical" evidence="1">
    <location>
        <begin position="927"/>
        <end position="952"/>
    </location>
</feature>
<dbReference type="SUPFAM" id="SSF82714">
    <property type="entry name" value="Multidrug efflux transporter AcrB TolC docking domain, DN and DC subdomains"/>
    <property type="match status" value="2"/>
</dbReference>
<feature type="transmembrane region" description="Helical" evidence="1">
    <location>
        <begin position="464"/>
        <end position="485"/>
    </location>
</feature>
<dbReference type="Pfam" id="PF00873">
    <property type="entry name" value="ACR_tran"/>
    <property type="match status" value="1"/>
</dbReference>